<evidence type="ECO:0000256" key="1">
    <source>
        <dbReference type="SAM" id="SignalP"/>
    </source>
</evidence>
<dbReference type="Pfam" id="PF07642">
    <property type="entry name" value="BBP2"/>
    <property type="match status" value="1"/>
</dbReference>
<keyword evidence="3" id="KW-1185">Reference proteome</keyword>
<evidence type="ECO:0008006" key="4">
    <source>
        <dbReference type="Google" id="ProtNLM"/>
    </source>
</evidence>
<accession>A0A163Z5C1</accession>
<organism evidence="2 3">
    <name type="scientific">Myroides marinus</name>
    <dbReference type="NCBI Taxonomy" id="703342"/>
    <lineage>
        <taxon>Bacteria</taxon>
        <taxon>Pseudomonadati</taxon>
        <taxon>Bacteroidota</taxon>
        <taxon>Flavobacteriia</taxon>
        <taxon>Flavobacteriales</taxon>
        <taxon>Flavobacteriaceae</taxon>
        <taxon>Myroides</taxon>
    </lineage>
</organism>
<reference evidence="2 3" key="1">
    <citation type="submission" date="2016-01" db="EMBL/GenBank/DDBJ databases">
        <title>Whole genome sequencing of Myroides marinus L41.</title>
        <authorList>
            <person name="Hong K.W."/>
        </authorList>
    </citation>
    <scope>NUCLEOTIDE SEQUENCE [LARGE SCALE GENOMIC DNA]</scope>
    <source>
        <strain evidence="2 3">L41</strain>
    </source>
</reference>
<feature type="chain" id="PRO_5007848188" description="Beta-barrel porin-2, OmpL-like. bbp2" evidence="1">
    <location>
        <begin position="24"/>
        <end position="363"/>
    </location>
</feature>
<evidence type="ECO:0000313" key="2">
    <source>
        <dbReference type="EMBL" id="KZE81038.1"/>
    </source>
</evidence>
<name>A0A163Z5C1_9FLAO</name>
<dbReference type="Proteomes" id="UP000076630">
    <property type="component" value="Unassembled WGS sequence"/>
</dbReference>
<sequence length="363" mass="41383">MKERITLASALVIGALAFTPVQAQERKWTDDLKVQAYGELYYMYDFNQPKSGQTNNFLYSYNRHNEVNLNFGMAKLSYNKERVRANLAFMAGTYVKSNLASEPDGLKNIYEANVGVKLSPTQELWLDAGIMPSHIGFESNIGADIMTMTRSMMAENSPYFSSAVKLSYITSNQKWMMAINVMNGWQRIQRPEGNSTIAVGHQLTYTPNMRWMINSSSFIGSDTPDVERKMRYFHNLYASYQFDENLKLLAGFDIGVQQKEKNSHAYSNWYAPLIMGQYKLSDKWRVAARAEYYCDKDGVIINTETANGFQTLGYSVNVDYQITDEVLWRIEARSLNSKDAVFIRNDSQVSGQTFVGSTISIRL</sequence>
<dbReference type="EMBL" id="LQNU01000054">
    <property type="protein sequence ID" value="KZE81038.1"/>
    <property type="molecule type" value="Genomic_DNA"/>
</dbReference>
<dbReference type="RefSeq" id="WP_038987380.1">
    <property type="nucleotide sequence ID" value="NZ_JWJO01000046.1"/>
</dbReference>
<protein>
    <recommendedName>
        <fullName evidence="4">Beta-barrel porin-2, OmpL-like. bbp2</fullName>
    </recommendedName>
</protein>
<dbReference type="AlphaFoldDB" id="A0A163Z5C1"/>
<dbReference type="OrthoDB" id="103154at2"/>
<feature type="signal peptide" evidence="1">
    <location>
        <begin position="1"/>
        <end position="23"/>
    </location>
</feature>
<proteinExistence type="predicted"/>
<gene>
    <name evidence="2" type="ORF">AV926_09715</name>
</gene>
<evidence type="ECO:0000313" key="3">
    <source>
        <dbReference type="Proteomes" id="UP000076630"/>
    </source>
</evidence>
<dbReference type="InterPro" id="IPR011486">
    <property type="entry name" value="BBP2"/>
</dbReference>
<dbReference type="SUPFAM" id="SSF56935">
    <property type="entry name" value="Porins"/>
    <property type="match status" value="1"/>
</dbReference>
<keyword evidence="1" id="KW-0732">Signal</keyword>
<comment type="caution">
    <text evidence="2">The sequence shown here is derived from an EMBL/GenBank/DDBJ whole genome shotgun (WGS) entry which is preliminary data.</text>
</comment>